<organism evidence="2 3">
    <name type="scientific">Penicillium daleae</name>
    <dbReference type="NCBI Taxonomy" id="63821"/>
    <lineage>
        <taxon>Eukaryota</taxon>
        <taxon>Fungi</taxon>
        <taxon>Dikarya</taxon>
        <taxon>Ascomycota</taxon>
        <taxon>Pezizomycotina</taxon>
        <taxon>Eurotiomycetes</taxon>
        <taxon>Eurotiomycetidae</taxon>
        <taxon>Eurotiales</taxon>
        <taxon>Aspergillaceae</taxon>
        <taxon>Penicillium</taxon>
    </lineage>
</organism>
<keyword evidence="3" id="KW-1185">Reference proteome</keyword>
<feature type="region of interest" description="Disordered" evidence="1">
    <location>
        <begin position="1"/>
        <end position="34"/>
    </location>
</feature>
<dbReference type="GeneID" id="81596520"/>
<dbReference type="EMBL" id="JAPVEA010000002">
    <property type="protein sequence ID" value="KAJ5461342.1"/>
    <property type="molecule type" value="Genomic_DNA"/>
</dbReference>
<comment type="caution">
    <text evidence="2">The sequence shown here is derived from an EMBL/GenBank/DDBJ whole genome shotgun (WGS) entry which is preliminary data.</text>
</comment>
<feature type="region of interest" description="Disordered" evidence="1">
    <location>
        <begin position="67"/>
        <end position="91"/>
    </location>
</feature>
<evidence type="ECO:0000256" key="1">
    <source>
        <dbReference type="SAM" id="MobiDB-lite"/>
    </source>
</evidence>
<sequence length="91" mass="10344">MDCSDFSLVQPKNRRGDTRVQPWKSHWPPSKEDLVESEVHQPGAELDRASLLLKSAQGGGVGKNRLKLYKIDDDEPEMKKEEKAEQRPAET</sequence>
<feature type="compositionally biased region" description="Basic and acidic residues" evidence="1">
    <location>
        <begin position="77"/>
        <end position="91"/>
    </location>
</feature>
<reference evidence="2" key="2">
    <citation type="journal article" date="2023" name="IMA Fungus">
        <title>Comparative genomic study of the Penicillium genus elucidates a diverse pangenome and 15 lateral gene transfer events.</title>
        <authorList>
            <person name="Petersen C."/>
            <person name="Sorensen T."/>
            <person name="Nielsen M.R."/>
            <person name="Sondergaard T.E."/>
            <person name="Sorensen J.L."/>
            <person name="Fitzpatrick D.A."/>
            <person name="Frisvad J.C."/>
            <person name="Nielsen K.L."/>
        </authorList>
    </citation>
    <scope>NUCLEOTIDE SEQUENCE</scope>
    <source>
        <strain evidence="2">IBT 16125</strain>
    </source>
</reference>
<protein>
    <submittedName>
        <fullName evidence="2">Uncharacterized protein</fullName>
    </submittedName>
</protein>
<name>A0AAD6CG07_9EURO</name>
<accession>A0AAD6CG07</accession>
<dbReference type="AlphaFoldDB" id="A0AAD6CG07"/>
<dbReference type="RefSeq" id="XP_056770384.1">
    <property type="nucleotide sequence ID" value="XM_056906277.1"/>
</dbReference>
<gene>
    <name evidence="2" type="ORF">N7458_002894</name>
</gene>
<dbReference type="Proteomes" id="UP001213681">
    <property type="component" value="Unassembled WGS sequence"/>
</dbReference>
<evidence type="ECO:0000313" key="2">
    <source>
        <dbReference type="EMBL" id="KAJ5461342.1"/>
    </source>
</evidence>
<reference evidence="2" key="1">
    <citation type="submission" date="2022-12" db="EMBL/GenBank/DDBJ databases">
        <authorList>
            <person name="Petersen C."/>
        </authorList>
    </citation>
    <scope>NUCLEOTIDE SEQUENCE</scope>
    <source>
        <strain evidence="2">IBT 16125</strain>
    </source>
</reference>
<proteinExistence type="predicted"/>
<evidence type="ECO:0000313" key="3">
    <source>
        <dbReference type="Proteomes" id="UP001213681"/>
    </source>
</evidence>